<comment type="caution">
    <text evidence="2">The sequence shown here is derived from an EMBL/GenBank/DDBJ whole genome shotgun (WGS) entry which is preliminary data.</text>
</comment>
<proteinExistence type="predicted"/>
<name>A0A2K3K5L7_TRIPR</name>
<evidence type="ECO:0000313" key="3">
    <source>
        <dbReference type="Proteomes" id="UP000236291"/>
    </source>
</evidence>
<sequence length="62" mass="6517">MLKLRRGLSTTRKIEDSDGPFEAVSSEPPPLMSILTFNAAFIQPPLVCVNLGGSCGKAAAVL</sequence>
<gene>
    <name evidence="2" type="ORF">L195_g052532</name>
</gene>
<dbReference type="Proteomes" id="UP000236291">
    <property type="component" value="Unassembled WGS sequence"/>
</dbReference>
<dbReference type="EMBL" id="ASHM01085640">
    <property type="protein sequence ID" value="PNX61577.1"/>
    <property type="molecule type" value="Genomic_DNA"/>
</dbReference>
<feature type="region of interest" description="Disordered" evidence="1">
    <location>
        <begin position="1"/>
        <end position="25"/>
    </location>
</feature>
<dbReference type="AlphaFoldDB" id="A0A2K3K5L7"/>
<protein>
    <submittedName>
        <fullName evidence="2">Uncharacterized protein</fullName>
    </submittedName>
</protein>
<accession>A0A2K3K5L7</accession>
<reference evidence="2 3" key="1">
    <citation type="journal article" date="2014" name="Am. J. Bot.">
        <title>Genome assembly and annotation for red clover (Trifolium pratense; Fabaceae).</title>
        <authorList>
            <person name="Istvanek J."/>
            <person name="Jaros M."/>
            <person name="Krenek A."/>
            <person name="Repkova J."/>
        </authorList>
    </citation>
    <scope>NUCLEOTIDE SEQUENCE [LARGE SCALE GENOMIC DNA]</scope>
    <source>
        <strain evidence="3">cv. Tatra</strain>
        <tissue evidence="2">Young leaves</tissue>
    </source>
</reference>
<organism evidence="2 3">
    <name type="scientific">Trifolium pratense</name>
    <name type="common">Red clover</name>
    <dbReference type="NCBI Taxonomy" id="57577"/>
    <lineage>
        <taxon>Eukaryota</taxon>
        <taxon>Viridiplantae</taxon>
        <taxon>Streptophyta</taxon>
        <taxon>Embryophyta</taxon>
        <taxon>Tracheophyta</taxon>
        <taxon>Spermatophyta</taxon>
        <taxon>Magnoliopsida</taxon>
        <taxon>eudicotyledons</taxon>
        <taxon>Gunneridae</taxon>
        <taxon>Pentapetalae</taxon>
        <taxon>rosids</taxon>
        <taxon>fabids</taxon>
        <taxon>Fabales</taxon>
        <taxon>Fabaceae</taxon>
        <taxon>Papilionoideae</taxon>
        <taxon>50 kb inversion clade</taxon>
        <taxon>NPAAA clade</taxon>
        <taxon>Hologalegina</taxon>
        <taxon>IRL clade</taxon>
        <taxon>Trifolieae</taxon>
        <taxon>Trifolium</taxon>
    </lineage>
</organism>
<evidence type="ECO:0000256" key="1">
    <source>
        <dbReference type="SAM" id="MobiDB-lite"/>
    </source>
</evidence>
<evidence type="ECO:0000313" key="2">
    <source>
        <dbReference type="EMBL" id="PNX61577.1"/>
    </source>
</evidence>
<feature type="non-terminal residue" evidence="2">
    <location>
        <position position="62"/>
    </location>
</feature>
<reference evidence="2 3" key="2">
    <citation type="journal article" date="2017" name="Front. Plant Sci.">
        <title>Gene Classification and Mining of Molecular Markers Useful in Red Clover (Trifolium pratense) Breeding.</title>
        <authorList>
            <person name="Istvanek J."/>
            <person name="Dluhosova J."/>
            <person name="Dluhos P."/>
            <person name="Patkova L."/>
            <person name="Nedelnik J."/>
            <person name="Repkova J."/>
        </authorList>
    </citation>
    <scope>NUCLEOTIDE SEQUENCE [LARGE SCALE GENOMIC DNA]</scope>
    <source>
        <strain evidence="3">cv. Tatra</strain>
        <tissue evidence="2">Young leaves</tissue>
    </source>
</reference>